<reference evidence="2" key="1">
    <citation type="submission" date="2021-04" db="EMBL/GenBank/DDBJ databases">
        <authorList>
            <person name="Hartkoorn R.C."/>
            <person name="Beaudoing E."/>
            <person name="Hot D."/>
        </authorList>
    </citation>
    <scope>NUCLEOTIDE SEQUENCE</scope>
    <source>
        <strain evidence="2">NRRL B-16292</strain>
    </source>
</reference>
<organism evidence="2 3">
    <name type="scientific">Dactylosporangium fulvum</name>
    <dbReference type="NCBI Taxonomy" id="53359"/>
    <lineage>
        <taxon>Bacteria</taxon>
        <taxon>Bacillati</taxon>
        <taxon>Actinomycetota</taxon>
        <taxon>Actinomycetes</taxon>
        <taxon>Micromonosporales</taxon>
        <taxon>Micromonosporaceae</taxon>
        <taxon>Dactylosporangium</taxon>
    </lineage>
</organism>
<reference evidence="2" key="2">
    <citation type="submission" date="2022-09" db="EMBL/GenBank/DDBJ databases">
        <title>Biosynthetic gene clusters of Dactylosporangioum fulvum.</title>
        <authorList>
            <person name="Caradec T."/>
        </authorList>
    </citation>
    <scope>NUCLEOTIDE SEQUENCE</scope>
    <source>
        <strain evidence="2">NRRL B-16292</strain>
    </source>
</reference>
<accession>A0ABY5W7M9</accession>
<proteinExistence type="predicted"/>
<protein>
    <submittedName>
        <fullName evidence="2">Uncharacterized protein</fullName>
    </submittedName>
</protein>
<sequence length="153" mass="15822">MLVTIVVVPNADNTDMDRDRMGRVEDLPDEVAVQMLQAGTAREPSDDELDTYDRDQEDGASPGSDSDSGSDTSVTGDQASAQPVDQVDTRPPTTRSRRRSAAKQTQPEPLAVNPAALPAGTPDTAGSAEAAPAPADTAATKPDDQSGAADTTT</sequence>
<dbReference type="EMBL" id="CP073720">
    <property type="protein sequence ID" value="UWP85877.1"/>
    <property type="molecule type" value="Genomic_DNA"/>
</dbReference>
<feature type="compositionally biased region" description="Low complexity" evidence="1">
    <location>
        <begin position="122"/>
        <end position="140"/>
    </location>
</feature>
<feature type="region of interest" description="Disordered" evidence="1">
    <location>
        <begin position="35"/>
        <end position="153"/>
    </location>
</feature>
<feature type="compositionally biased region" description="Low complexity" evidence="1">
    <location>
        <begin position="59"/>
        <end position="77"/>
    </location>
</feature>
<evidence type="ECO:0000256" key="1">
    <source>
        <dbReference type="SAM" id="MobiDB-lite"/>
    </source>
</evidence>
<keyword evidence="3" id="KW-1185">Reference proteome</keyword>
<dbReference type="RefSeq" id="WP_259864230.1">
    <property type="nucleotide sequence ID" value="NZ_BAAAST010000130.1"/>
</dbReference>
<evidence type="ECO:0000313" key="2">
    <source>
        <dbReference type="EMBL" id="UWP85877.1"/>
    </source>
</evidence>
<name>A0ABY5W7M9_9ACTN</name>
<dbReference type="Proteomes" id="UP001059617">
    <property type="component" value="Chromosome"/>
</dbReference>
<gene>
    <name evidence="2" type="ORF">Dfulv_17160</name>
</gene>
<feature type="compositionally biased region" description="Acidic residues" evidence="1">
    <location>
        <begin position="45"/>
        <end position="58"/>
    </location>
</feature>
<evidence type="ECO:0000313" key="3">
    <source>
        <dbReference type="Proteomes" id="UP001059617"/>
    </source>
</evidence>